<organism evidence="1 2">
    <name type="scientific">Sporanaerobium hydrogeniformans</name>
    <dbReference type="NCBI Taxonomy" id="3072179"/>
    <lineage>
        <taxon>Bacteria</taxon>
        <taxon>Bacillati</taxon>
        <taxon>Bacillota</taxon>
        <taxon>Clostridia</taxon>
        <taxon>Lachnospirales</taxon>
        <taxon>Lachnospiraceae</taxon>
        <taxon>Sporanaerobium</taxon>
    </lineage>
</organism>
<dbReference type="EMBL" id="PEDL01000016">
    <property type="protein sequence ID" value="PHV69963.1"/>
    <property type="molecule type" value="Genomic_DNA"/>
</dbReference>
<protein>
    <submittedName>
        <fullName evidence="1">Uncharacterized protein</fullName>
    </submittedName>
</protein>
<gene>
    <name evidence="1" type="ORF">CS063_13065</name>
</gene>
<comment type="caution">
    <text evidence="1">The sequence shown here is derived from an EMBL/GenBank/DDBJ whole genome shotgun (WGS) entry which is preliminary data.</text>
</comment>
<dbReference type="Proteomes" id="UP000224460">
    <property type="component" value="Unassembled WGS sequence"/>
</dbReference>
<proteinExistence type="predicted"/>
<evidence type="ECO:0000313" key="2">
    <source>
        <dbReference type="Proteomes" id="UP000224460"/>
    </source>
</evidence>
<keyword evidence="2" id="KW-1185">Reference proteome</keyword>
<name>A0AC61DA72_9FIRM</name>
<evidence type="ECO:0000313" key="1">
    <source>
        <dbReference type="EMBL" id="PHV69963.1"/>
    </source>
</evidence>
<reference evidence="1" key="1">
    <citation type="submission" date="2017-10" db="EMBL/GenBank/DDBJ databases">
        <title>Genome sequence of cellulolytic Lachnospiraceae bacterium XHS1971 isolated from hotspring sediment.</title>
        <authorList>
            <person name="Vasudevan G."/>
            <person name="Joshi A.J."/>
            <person name="Hivarkar S."/>
            <person name="Lanjekar V.B."/>
            <person name="Dhakephalkar P.K."/>
            <person name="Dagar S."/>
        </authorList>
    </citation>
    <scope>NUCLEOTIDE SEQUENCE</scope>
    <source>
        <strain evidence="1">XHS1971</strain>
    </source>
</reference>
<sequence length="52" mass="5998">MGILSIIMLLSTLICGWWIRSTGEGDIHFHMQLGIWTVVVTCITIVFFFIKR</sequence>
<accession>A0AC61DA72</accession>